<dbReference type="PANTHER" id="PTHR43133:SF63">
    <property type="entry name" value="RNA POLYMERASE SIGMA FACTOR FECI-RELATED"/>
    <property type="match status" value="1"/>
</dbReference>
<dbReference type="InterPro" id="IPR036388">
    <property type="entry name" value="WH-like_DNA-bd_sf"/>
</dbReference>
<dbReference type="Gene3D" id="1.10.1740.10">
    <property type="match status" value="1"/>
</dbReference>
<dbReference type="PANTHER" id="PTHR43133">
    <property type="entry name" value="RNA POLYMERASE ECF-TYPE SIGMA FACTO"/>
    <property type="match status" value="1"/>
</dbReference>
<keyword evidence="4" id="KW-0804">Transcription</keyword>
<accession>A0A839IJ92</accession>
<dbReference type="Gene3D" id="1.10.10.10">
    <property type="entry name" value="Winged helix-like DNA-binding domain superfamily/Winged helix DNA-binding domain"/>
    <property type="match status" value="1"/>
</dbReference>
<keyword evidence="2" id="KW-0805">Transcription regulation</keyword>
<feature type="domain" description="RNA polymerase sigma factor 70 region 4 type 2" evidence="6">
    <location>
        <begin position="134"/>
        <end position="186"/>
    </location>
</feature>
<dbReference type="GO" id="GO:0003677">
    <property type="term" value="F:DNA binding"/>
    <property type="evidence" value="ECO:0007669"/>
    <property type="project" value="InterPro"/>
</dbReference>
<evidence type="ECO:0000313" key="8">
    <source>
        <dbReference type="Proteomes" id="UP000565262"/>
    </source>
</evidence>
<comment type="similarity">
    <text evidence="1">Belongs to the sigma-70 factor family. ECF subfamily.</text>
</comment>
<dbReference type="EMBL" id="JACJFM010000002">
    <property type="protein sequence ID" value="MBB1485413.1"/>
    <property type="molecule type" value="Genomic_DNA"/>
</dbReference>
<reference evidence="7 8" key="1">
    <citation type="submission" date="2020-08" db="EMBL/GenBank/DDBJ databases">
        <title>Oceanospirillum sp. nov. isolated from marine sediment.</title>
        <authorList>
            <person name="Ji X."/>
        </authorList>
    </citation>
    <scope>NUCLEOTIDE SEQUENCE [LARGE SCALE GENOMIC DNA]</scope>
    <source>
        <strain evidence="7 8">D5</strain>
    </source>
</reference>
<evidence type="ECO:0000256" key="2">
    <source>
        <dbReference type="ARBA" id="ARBA00023015"/>
    </source>
</evidence>
<evidence type="ECO:0000259" key="5">
    <source>
        <dbReference type="Pfam" id="PF04542"/>
    </source>
</evidence>
<feature type="domain" description="RNA polymerase sigma-70 region 2" evidence="5">
    <location>
        <begin position="36"/>
        <end position="102"/>
    </location>
</feature>
<evidence type="ECO:0000256" key="1">
    <source>
        <dbReference type="ARBA" id="ARBA00010641"/>
    </source>
</evidence>
<dbReference type="GO" id="GO:0006352">
    <property type="term" value="P:DNA-templated transcription initiation"/>
    <property type="evidence" value="ECO:0007669"/>
    <property type="project" value="InterPro"/>
</dbReference>
<dbReference type="InterPro" id="IPR014284">
    <property type="entry name" value="RNA_pol_sigma-70_dom"/>
</dbReference>
<dbReference type="SUPFAM" id="SSF88659">
    <property type="entry name" value="Sigma3 and sigma4 domains of RNA polymerase sigma factors"/>
    <property type="match status" value="1"/>
</dbReference>
<keyword evidence="8" id="KW-1185">Reference proteome</keyword>
<dbReference type="Pfam" id="PF04542">
    <property type="entry name" value="Sigma70_r2"/>
    <property type="match status" value="1"/>
</dbReference>
<dbReference type="InterPro" id="IPR007627">
    <property type="entry name" value="RNA_pol_sigma70_r2"/>
</dbReference>
<evidence type="ECO:0000256" key="3">
    <source>
        <dbReference type="ARBA" id="ARBA00023082"/>
    </source>
</evidence>
<dbReference type="InterPro" id="IPR039425">
    <property type="entry name" value="RNA_pol_sigma-70-like"/>
</dbReference>
<dbReference type="InterPro" id="IPR013324">
    <property type="entry name" value="RNA_pol_sigma_r3/r4-like"/>
</dbReference>
<keyword evidence="3" id="KW-0731">Sigma factor</keyword>
<dbReference type="InterPro" id="IPR013249">
    <property type="entry name" value="RNA_pol_sigma70_r4_t2"/>
</dbReference>
<sequence length="195" mass="22512">MNRIFFDAALSAENFCDEPDTGDPLKGRKEQVIARMYQQHRQDILSHLLTMVKNREIAEELLQDSFIRLSRVPGIEVIRQPRAFLTKIATNLALDYLRQQKKVPAFETTDDAFDSLIAPQPEQLDEVIKERHLNQLKQAISQLPDRAREALMLAKFKEMTLKEVAREMDISQTMVEKHLKTALQKCRAALTSDIH</sequence>
<evidence type="ECO:0000256" key="4">
    <source>
        <dbReference type="ARBA" id="ARBA00023163"/>
    </source>
</evidence>
<evidence type="ECO:0000313" key="7">
    <source>
        <dbReference type="EMBL" id="MBB1485413.1"/>
    </source>
</evidence>
<organism evidence="7 8">
    <name type="scientific">Oceanospirillum sediminis</name>
    <dbReference type="NCBI Taxonomy" id="2760088"/>
    <lineage>
        <taxon>Bacteria</taxon>
        <taxon>Pseudomonadati</taxon>
        <taxon>Pseudomonadota</taxon>
        <taxon>Gammaproteobacteria</taxon>
        <taxon>Oceanospirillales</taxon>
        <taxon>Oceanospirillaceae</taxon>
        <taxon>Oceanospirillum</taxon>
    </lineage>
</organism>
<dbReference type="InterPro" id="IPR013325">
    <property type="entry name" value="RNA_pol_sigma_r2"/>
</dbReference>
<evidence type="ECO:0000259" key="6">
    <source>
        <dbReference type="Pfam" id="PF08281"/>
    </source>
</evidence>
<dbReference type="RefSeq" id="WP_182807195.1">
    <property type="nucleotide sequence ID" value="NZ_JACJFM010000002.1"/>
</dbReference>
<dbReference type="SUPFAM" id="SSF88946">
    <property type="entry name" value="Sigma2 domain of RNA polymerase sigma factors"/>
    <property type="match status" value="1"/>
</dbReference>
<comment type="caution">
    <text evidence="7">The sequence shown here is derived from an EMBL/GenBank/DDBJ whole genome shotgun (WGS) entry which is preliminary data.</text>
</comment>
<dbReference type="CDD" id="cd06171">
    <property type="entry name" value="Sigma70_r4"/>
    <property type="match status" value="1"/>
</dbReference>
<dbReference type="Proteomes" id="UP000565262">
    <property type="component" value="Unassembled WGS sequence"/>
</dbReference>
<dbReference type="NCBIfam" id="TIGR02937">
    <property type="entry name" value="sigma70-ECF"/>
    <property type="match status" value="1"/>
</dbReference>
<dbReference type="Pfam" id="PF08281">
    <property type="entry name" value="Sigma70_r4_2"/>
    <property type="match status" value="1"/>
</dbReference>
<dbReference type="GO" id="GO:0016987">
    <property type="term" value="F:sigma factor activity"/>
    <property type="evidence" value="ECO:0007669"/>
    <property type="project" value="UniProtKB-KW"/>
</dbReference>
<proteinExistence type="inferred from homology"/>
<gene>
    <name evidence="7" type="ORF">H4O21_02165</name>
</gene>
<protein>
    <submittedName>
        <fullName evidence="7">Sigma-70 family RNA polymerase sigma factor</fullName>
    </submittedName>
</protein>
<dbReference type="AlphaFoldDB" id="A0A839IJ92"/>
<name>A0A839IJ92_9GAMM</name>